<dbReference type="OrthoDB" id="239724at2157"/>
<dbReference type="InterPro" id="IPR055706">
    <property type="entry name" value="Slg1/2_DUF7282"/>
</dbReference>
<dbReference type="Proteomes" id="UP000011632">
    <property type="component" value="Unassembled WGS sequence"/>
</dbReference>
<dbReference type="EMBL" id="AOID01000044">
    <property type="protein sequence ID" value="ELY65727.1"/>
    <property type="molecule type" value="Genomic_DNA"/>
</dbReference>
<dbReference type="InterPro" id="IPR011635">
    <property type="entry name" value="CARDB"/>
</dbReference>
<sequence>MSSRLTFGTLKRIVAILIAIAVVLVAGIVVGQAPAIFGVEEDPEASITFADQQGDGTNVTIREVSLSDGGYVVLTDGGDEPLAVSDRLEAGTHENVTVEREDDSTRELVGQLTATVHRDTSDDEGYAYEATDGEEDQPYLENGVPVSDTATVTTTEEDALGDSFLVESIDAPATATTNETIQVNATIRNPTEFQTQQSVTVRIDGAVFERQVLELEGGESRTVSFEVDTSGAPPGNRTIGVYTDGDGAVSAIDLEFHTDPSVSVADASNESVTAAAAIPEQGFVAVEQNGTTVGTSAGLEPGEHENVTVALSDDASIAADDELTAALYAGSPGEADAASPIEFEGEPVETTFTIANASGDADDSADGGDGSGNESTGD</sequence>
<evidence type="ECO:0000256" key="1">
    <source>
        <dbReference type="SAM" id="MobiDB-lite"/>
    </source>
</evidence>
<accession>L9XW31</accession>
<organism evidence="4 5">
    <name type="scientific">Natrinema versiforme JCM 10478</name>
    <dbReference type="NCBI Taxonomy" id="1227496"/>
    <lineage>
        <taxon>Archaea</taxon>
        <taxon>Methanobacteriati</taxon>
        <taxon>Methanobacteriota</taxon>
        <taxon>Stenosarchaea group</taxon>
        <taxon>Halobacteria</taxon>
        <taxon>Halobacteriales</taxon>
        <taxon>Natrialbaceae</taxon>
        <taxon>Natrinema</taxon>
    </lineage>
</organism>
<dbReference type="Pfam" id="PF23951">
    <property type="entry name" value="DUF7282"/>
    <property type="match status" value="2"/>
</dbReference>
<evidence type="ECO:0000313" key="5">
    <source>
        <dbReference type="Proteomes" id="UP000011632"/>
    </source>
</evidence>
<dbReference type="Gene3D" id="2.60.40.10">
    <property type="entry name" value="Immunoglobulins"/>
    <property type="match status" value="1"/>
</dbReference>
<feature type="domain" description="DUF7282" evidence="3">
    <location>
        <begin position="261"/>
        <end position="347"/>
    </location>
</feature>
<comment type="caution">
    <text evidence="4">The sequence shown here is derived from an EMBL/GenBank/DDBJ whole genome shotgun (WGS) entry which is preliminary data.</text>
</comment>
<feature type="domain" description="CARDB" evidence="2">
    <location>
        <begin position="165"/>
        <end position="251"/>
    </location>
</feature>
<dbReference type="InterPro" id="IPR013783">
    <property type="entry name" value="Ig-like_fold"/>
</dbReference>
<reference evidence="4 5" key="1">
    <citation type="journal article" date="2014" name="PLoS Genet.">
        <title>Phylogenetically driven sequencing of extremely halophilic archaea reveals strategies for static and dynamic osmo-response.</title>
        <authorList>
            <person name="Becker E.A."/>
            <person name="Seitzer P.M."/>
            <person name="Tritt A."/>
            <person name="Larsen D."/>
            <person name="Krusor M."/>
            <person name="Yao A.I."/>
            <person name="Wu D."/>
            <person name="Madern D."/>
            <person name="Eisen J.A."/>
            <person name="Darling A.E."/>
            <person name="Facciotti M.T."/>
        </authorList>
    </citation>
    <scope>NUCLEOTIDE SEQUENCE [LARGE SCALE GENOMIC DNA]</scope>
    <source>
        <strain evidence="4 5">JCM 10478</strain>
    </source>
</reference>
<evidence type="ECO:0000313" key="4">
    <source>
        <dbReference type="EMBL" id="ELY65727.1"/>
    </source>
</evidence>
<feature type="domain" description="DUF7282" evidence="3">
    <location>
        <begin position="45"/>
        <end position="153"/>
    </location>
</feature>
<protein>
    <submittedName>
        <fullName evidence="4">Uncharacterized protein</fullName>
    </submittedName>
</protein>
<dbReference type="PATRIC" id="fig|1227496.3.peg.2849"/>
<proteinExistence type="predicted"/>
<name>L9XW31_9EURY</name>
<dbReference type="Pfam" id="PF07705">
    <property type="entry name" value="CARDB"/>
    <property type="match status" value="1"/>
</dbReference>
<dbReference type="RefSeq" id="WP_006431929.1">
    <property type="nucleotide sequence ID" value="NZ_AOID01000044.1"/>
</dbReference>
<dbReference type="STRING" id="1227496.C489_14195"/>
<evidence type="ECO:0000259" key="2">
    <source>
        <dbReference type="Pfam" id="PF07705"/>
    </source>
</evidence>
<keyword evidence="5" id="KW-1185">Reference proteome</keyword>
<gene>
    <name evidence="4" type="ORF">C489_14195</name>
</gene>
<evidence type="ECO:0000259" key="3">
    <source>
        <dbReference type="Pfam" id="PF23951"/>
    </source>
</evidence>
<feature type="region of interest" description="Disordered" evidence="1">
    <location>
        <begin position="355"/>
        <end position="378"/>
    </location>
</feature>
<dbReference type="AlphaFoldDB" id="L9XW31"/>